<feature type="transmembrane region" description="Helical" evidence="2">
    <location>
        <begin position="93"/>
        <end position="112"/>
    </location>
</feature>
<evidence type="ECO:0000313" key="6">
    <source>
        <dbReference type="Proteomes" id="UP000275225"/>
    </source>
</evidence>
<evidence type="ECO:0000259" key="3">
    <source>
        <dbReference type="Pfam" id="PF01757"/>
    </source>
</evidence>
<feature type="transmembrane region" description="Helical" evidence="2">
    <location>
        <begin position="162"/>
        <end position="181"/>
    </location>
</feature>
<keyword evidence="2" id="KW-1133">Transmembrane helix</keyword>
<dbReference type="AlphaFoldDB" id="A0A3N6W5T6"/>
<dbReference type="GO" id="GO:0016747">
    <property type="term" value="F:acyltransferase activity, transferring groups other than amino-acyl groups"/>
    <property type="evidence" value="ECO:0007669"/>
    <property type="project" value="InterPro"/>
</dbReference>
<dbReference type="Pfam" id="PF01757">
    <property type="entry name" value="Acyl_transf_3"/>
    <property type="match status" value="1"/>
</dbReference>
<feature type="transmembrane region" description="Helical" evidence="2">
    <location>
        <begin position="223"/>
        <end position="240"/>
    </location>
</feature>
<keyword evidence="6" id="KW-1185">Reference proteome</keyword>
<accession>A0A3N6W5T6</accession>
<feature type="transmembrane region" description="Helical" evidence="2">
    <location>
        <begin position="276"/>
        <end position="296"/>
    </location>
</feature>
<feature type="region of interest" description="Disordered" evidence="1">
    <location>
        <begin position="1"/>
        <end position="20"/>
    </location>
</feature>
<comment type="caution">
    <text evidence="5">The sequence shown here is derived from an EMBL/GenBank/DDBJ whole genome shotgun (WGS) entry which is preliminary data.</text>
</comment>
<feature type="transmembrane region" description="Helical" evidence="2">
    <location>
        <begin position="53"/>
        <end position="72"/>
    </location>
</feature>
<proteinExistence type="predicted"/>
<dbReference type="EMBL" id="RQJX01000016">
    <property type="protein sequence ID" value="RQN02899.1"/>
    <property type="molecule type" value="Genomic_DNA"/>
</dbReference>
<reference evidence="5 6" key="1">
    <citation type="submission" date="2018-11" db="EMBL/GenBank/DDBJ databases">
        <authorList>
            <person name="Li F."/>
        </authorList>
    </citation>
    <scope>NUCLEOTIDE SEQUENCE [LARGE SCALE GENOMIC DNA]</scope>
    <source>
        <strain evidence="5 6">YS17T</strain>
    </source>
</reference>
<evidence type="ECO:0000259" key="4">
    <source>
        <dbReference type="Pfam" id="PF19040"/>
    </source>
</evidence>
<keyword evidence="5" id="KW-0012">Acyltransferase</keyword>
<evidence type="ECO:0000313" key="5">
    <source>
        <dbReference type="EMBL" id="RQN02899.1"/>
    </source>
</evidence>
<feature type="domain" description="SGNH" evidence="4">
    <location>
        <begin position="460"/>
        <end position="666"/>
    </location>
</feature>
<dbReference type="PANTHER" id="PTHR23028">
    <property type="entry name" value="ACETYLTRANSFERASE"/>
    <property type="match status" value="1"/>
</dbReference>
<dbReference type="RefSeq" id="WP_124237376.1">
    <property type="nucleotide sequence ID" value="NZ_JBHUFI010000008.1"/>
</dbReference>
<feature type="transmembrane region" description="Helical" evidence="2">
    <location>
        <begin position="252"/>
        <end position="270"/>
    </location>
</feature>
<feature type="domain" description="Acyltransferase 3" evidence="3">
    <location>
        <begin position="28"/>
        <end position="358"/>
    </location>
</feature>
<protein>
    <submittedName>
        <fullName evidence="5">Acyltransferase</fullName>
    </submittedName>
</protein>
<feature type="transmembrane region" description="Helical" evidence="2">
    <location>
        <begin position="338"/>
        <end position="356"/>
    </location>
</feature>
<dbReference type="InterPro" id="IPR050879">
    <property type="entry name" value="Acyltransferase_3"/>
</dbReference>
<gene>
    <name evidence="5" type="ORF">EHW97_11810</name>
</gene>
<feature type="transmembrane region" description="Helical" evidence="2">
    <location>
        <begin position="376"/>
        <end position="395"/>
    </location>
</feature>
<feature type="transmembrane region" description="Helical" evidence="2">
    <location>
        <begin position="188"/>
        <end position="211"/>
    </location>
</feature>
<sequence length="689" mass="74820">MGSSTLGTVDPGHRNLETSSPSQSGFIIELHGVRGIALALVVLFHIFGQGRVSGGVDVFLLFSGYLLTASLFRRSLRREPGRVVRHYARTMTRLVPAAVTVLAGVVVAVVAVRPLGGQGQDLREVIASLLYVENWELISSQLAYGAAGPDASIVQHFWSLSVQGQFFLLWPWAVVGLVALGQRWNGRAWMLAFAGTLAITLFSFACAQVMVAVDQPRAYFHSAARWWELTLGGLVALLAVRWQVPPRGRAGLCWLGLAIIVSSGFVVEGATAFPGLWVLLPLAGGTMVLLGGNSGGGGPARLLSSRPLTAVANLSYELYLWHWPVIIVTLTLQQREVVGPRTAVLILGVSFALAWLTRRFVSWPALRLRRASAGQVITVLIAAVLIAVTAVSAAGQRMEERVSQALDPQAYPLADFPGAEVVRQPALRQNSYRLPAGPPLDVIAQDNDVIGSDCWYTSLDDPVRWCEYGPSDAQVEIAMVGSSRMGPWSVPMAELAERHGWNVKVTTMGGCPLHNEARGSSCRTWNHEVRTQLREMQPDLVIVEGTRVTLGGQNEHILGRQRAAWEELSQEGFALAMIRDVPRFSFNIADCLTLHQDSTDACAMNAHDLYAPTSPFVMLDDRPDSWHEIDLTGLYCPEGVCPAVLGNLITHRDTRHFSGTFARTLSGGLEDALRQEFPGLFVGDSTGLA</sequence>
<dbReference type="InterPro" id="IPR043968">
    <property type="entry name" value="SGNH"/>
</dbReference>
<name>A0A3N6W5T6_9ACTN</name>
<keyword evidence="2" id="KW-0472">Membrane</keyword>
<dbReference type="GO" id="GO:0016020">
    <property type="term" value="C:membrane"/>
    <property type="evidence" value="ECO:0007669"/>
    <property type="project" value="TreeGrafter"/>
</dbReference>
<keyword evidence="2" id="KW-0812">Transmembrane</keyword>
<organism evidence="5 6">
    <name type="scientific">Aeromicrobium camelliae</name>
    <dbReference type="NCBI Taxonomy" id="1538144"/>
    <lineage>
        <taxon>Bacteria</taxon>
        <taxon>Bacillati</taxon>
        <taxon>Actinomycetota</taxon>
        <taxon>Actinomycetes</taxon>
        <taxon>Propionibacteriales</taxon>
        <taxon>Nocardioidaceae</taxon>
        <taxon>Aeromicrobium</taxon>
    </lineage>
</organism>
<evidence type="ECO:0000256" key="1">
    <source>
        <dbReference type="SAM" id="MobiDB-lite"/>
    </source>
</evidence>
<evidence type="ECO:0000256" key="2">
    <source>
        <dbReference type="SAM" id="Phobius"/>
    </source>
</evidence>
<keyword evidence="5" id="KW-0808">Transferase</keyword>
<dbReference type="GO" id="GO:0009103">
    <property type="term" value="P:lipopolysaccharide biosynthetic process"/>
    <property type="evidence" value="ECO:0007669"/>
    <property type="project" value="TreeGrafter"/>
</dbReference>
<dbReference type="InterPro" id="IPR002656">
    <property type="entry name" value="Acyl_transf_3_dom"/>
</dbReference>
<dbReference type="OrthoDB" id="3404679at2"/>
<dbReference type="PANTHER" id="PTHR23028:SF53">
    <property type="entry name" value="ACYL_TRANSF_3 DOMAIN-CONTAINING PROTEIN"/>
    <property type="match status" value="1"/>
</dbReference>
<feature type="transmembrane region" description="Helical" evidence="2">
    <location>
        <begin position="308"/>
        <end position="332"/>
    </location>
</feature>
<dbReference type="Proteomes" id="UP000275225">
    <property type="component" value="Unassembled WGS sequence"/>
</dbReference>
<dbReference type="Pfam" id="PF19040">
    <property type="entry name" value="SGNH"/>
    <property type="match status" value="1"/>
</dbReference>